<evidence type="ECO:0000256" key="2">
    <source>
        <dbReference type="ARBA" id="ARBA00005120"/>
    </source>
</evidence>
<evidence type="ECO:0000256" key="5">
    <source>
        <dbReference type="ARBA" id="ARBA00022490"/>
    </source>
</evidence>
<dbReference type="SMART" id="SM01130">
    <property type="entry name" value="DHDPS"/>
    <property type="match status" value="1"/>
</dbReference>
<proteinExistence type="inferred from homology"/>
<dbReference type="PANTHER" id="PTHR12128:SF66">
    <property type="entry name" value="4-HYDROXY-2-OXOGLUTARATE ALDOLASE, MITOCHONDRIAL"/>
    <property type="match status" value="1"/>
</dbReference>
<evidence type="ECO:0000256" key="14">
    <source>
        <dbReference type="PIRSR" id="PIRSR001365-1"/>
    </source>
</evidence>
<dbReference type="PROSITE" id="PS00665">
    <property type="entry name" value="DHDPS_1"/>
    <property type="match status" value="1"/>
</dbReference>
<evidence type="ECO:0000256" key="8">
    <source>
        <dbReference type="ARBA" id="ARBA00023154"/>
    </source>
</evidence>
<evidence type="ECO:0000256" key="4">
    <source>
        <dbReference type="ARBA" id="ARBA00012086"/>
    </source>
</evidence>
<evidence type="ECO:0000256" key="6">
    <source>
        <dbReference type="ARBA" id="ARBA00022605"/>
    </source>
</evidence>
<comment type="pathway">
    <text evidence="2 12">Amino-acid biosynthesis; L-lysine biosynthesis via DAP pathway; (S)-tetrahydrodipicolinate from L-aspartate: step 3/4.</text>
</comment>
<comment type="similarity">
    <text evidence="3 12 13">Belongs to the DapA family.</text>
</comment>
<evidence type="ECO:0000313" key="17">
    <source>
        <dbReference type="Proteomes" id="UP000604381"/>
    </source>
</evidence>
<dbReference type="EC" id="4.3.3.7" evidence="4 12"/>
<evidence type="ECO:0000256" key="10">
    <source>
        <dbReference type="ARBA" id="ARBA00023270"/>
    </source>
</evidence>
<evidence type="ECO:0000256" key="11">
    <source>
        <dbReference type="ARBA" id="ARBA00047836"/>
    </source>
</evidence>
<evidence type="ECO:0000256" key="1">
    <source>
        <dbReference type="ARBA" id="ARBA00003294"/>
    </source>
</evidence>
<dbReference type="NCBIfam" id="TIGR00674">
    <property type="entry name" value="dapA"/>
    <property type="match status" value="1"/>
</dbReference>
<feature type="site" description="Part of a proton relay during catalysis" evidence="12">
    <location>
        <position position="49"/>
    </location>
</feature>
<evidence type="ECO:0000256" key="15">
    <source>
        <dbReference type="PIRSR" id="PIRSR001365-2"/>
    </source>
</evidence>
<feature type="binding site" evidence="12 15">
    <location>
        <position position="209"/>
    </location>
    <ligand>
        <name>pyruvate</name>
        <dbReference type="ChEBI" id="CHEBI:15361"/>
    </ligand>
</feature>
<evidence type="ECO:0000256" key="7">
    <source>
        <dbReference type="ARBA" id="ARBA00022915"/>
    </source>
</evidence>
<comment type="caution">
    <text evidence="16">The sequence shown here is derived from an EMBL/GenBank/DDBJ whole genome shotgun (WGS) entry which is preliminary data.</text>
</comment>
<dbReference type="InterPro" id="IPR013785">
    <property type="entry name" value="Aldolase_TIM"/>
</dbReference>
<dbReference type="GO" id="GO:0019877">
    <property type="term" value="P:diaminopimelate biosynthetic process"/>
    <property type="evidence" value="ECO:0007669"/>
    <property type="project" value="UniProtKB-UniRule"/>
</dbReference>
<dbReference type="GO" id="GO:0005829">
    <property type="term" value="C:cytosol"/>
    <property type="evidence" value="ECO:0007669"/>
    <property type="project" value="TreeGrafter"/>
</dbReference>
<dbReference type="Gene3D" id="3.20.20.70">
    <property type="entry name" value="Aldolase class I"/>
    <property type="match status" value="1"/>
</dbReference>
<gene>
    <name evidence="12" type="primary">dapA</name>
    <name evidence="16" type="ORF">ISN26_04260</name>
</gene>
<keyword evidence="17" id="KW-1185">Reference proteome</keyword>
<keyword evidence="7 12" id="KW-0220">Diaminopimelate biosynthesis</keyword>
<accession>A0A930UEU8</accession>
<dbReference type="PROSITE" id="PS00666">
    <property type="entry name" value="DHDPS_2"/>
    <property type="match status" value="1"/>
</dbReference>
<dbReference type="CDD" id="cd00950">
    <property type="entry name" value="DHDPS"/>
    <property type="match status" value="1"/>
</dbReference>
<protein>
    <recommendedName>
        <fullName evidence="4 12">4-hydroxy-tetrahydrodipicolinate synthase</fullName>
        <shortName evidence="12">HTPA synthase</shortName>
        <ecNumber evidence="4 12">4.3.3.7</ecNumber>
    </recommendedName>
</protein>
<dbReference type="Pfam" id="PF00701">
    <property type="entry name" value="DHDPS"/>
    <property type="match status" value="1"/>
</dbReference>
<dbReference type="InterPro" id="IPR020624">
    <property type="entry name" value="Schiff_base-form_aldolases_CS"/>
</dbReference>
<evidence type="ECO:0000256" key="9">
    <source>
        <dbReference type="ARBA" id="ARBA00023239"/>
    </source>
</evidence>
<evidence type="ECO:0000256" key="13">
    <source>
        <dbReference type="PIRNR" id="PIRNR001365"/>
    </source>
</evidence>
<dbReference type="PIRSF" id="PIRSF001365">
    <property type="entry name" value="DHDPS"/>
    <property type="match status" value="1"/>
</dbReference>
<comment type="subcellular location">
    <subcellularLocation>
        <location evidence="12">Cytoplasm</location>
    </subcellularLocation>
</comment>
<name>A0A930UEU8_9GAMM</name>
<comment type="catalytic activity">
    <reaction evidence="11 12">
        <text>L-aspartate 4-semialdehyde + pyruvate = (2S,4S)-4-hydroxy-2,3,4,5-tetrahydrodipicolinate + H2O + H(+)</text>
        <dbReference type="Rhea" id="RHEA:34171"/>
        <dbReference type="ChEBI" id="CHEBI:15361"/>
        <dbReference type="ChEBI" id="CHEBI:15377"/>
        <dbReference type="ChEBI" id="CHEBI:15378"/>
        <dbReference type="ChEBI" id="CHEBI:67139"/>
        <dbReference type="ChEBI" id="CHEBI:537519"/>
        <dbReference type="EC" id="4.3.3.7"/>
    </reaction>
</comment>
<feature type="active site" description="Schiff-base intermediate with substrate" evidence="12 14">
    <location>
        <position position="166"/>
    </location>
</feature>
<dbReference type="InterPro" id="IPR005263">
    <property type="entry name" value="DapA"/>
</dbReference>
<dbReference type="PANTHER" id="PTHR12128">
    <property type="entry name" value="DIHYDRODIPICOLINATE SYNTHASE"/>
    <property type="match status" value="1"/>
</dbReference>
<dbReference type="HAMAP" id="MF_00418">
    <property type="entry name" value="DapA"/>
    <property type="match status" value="1"/>
</dbReference>
<keyword evidence="9 12" id="KW-0456">Lyase</keyword>
<evidence type="ECO:0000313" key="16">
    <source>
        <dbReference type="EMBL" id="MBF2735284.1"/>
    </source>
</evidence>
<dbReference type="InterPro" id="IPR020625">
    <property type="entry name" value="Schiff_base-form_aldolases_AS"/>
</dbReference>
<dbReference type="InterPro" id="IPR002220">
    <property type="entry name" value="DapA-like"/>
</dbReference>
<evidence type="ECO:0000256" key="3">
    <source>
        <dbReference type="ARBA" id="ARBA00007592"/>
    </source>
</evidence>
<feature type="site" description="Part of a proton relay during catalysis" evidence="12">
    <location>
        <position position="112"/>
    </location>
</feature>
<dbReference type="SUPFAM" id="SSF51569">
    <property type="entry name" value="Aldolase"/>
    <property type="match status" value="1"/>
</dbReference>
<dbReference type="PRINTS" id="PR00146">
    <property type="entry name" value="DHPICSNTHASE"/>
</dbReference>
<dbReference type="GO" id="GO:0009089">
    <property type="term" value="P:lysine biosynthetic process via diaminopimelate"/>
    <property type="evidence" value="ECO:0007669"/>
    <property type="project" value="UniProtKB-UniRule"/>
</dbReference>
<comment type="function">
    <text evidence="1 12">Catalyzes the condensation of (S)-aspartate-beta-semialdehyde [(S)-ASA] and pyruvate to 4-hydroxy-tetrahydrodipicolinate (HTPA).</text>
</comment>
<feature type="active site" description="Proton donor/acceptor" evidence="12 14">
    <location>
        <position position="138"/>
    </location>
</feature>
<dbReference type="EMBL" id="JADHEI010000033">
    <property type="protein sequence ID" value="MBF2735284.1"/>
    <property type="molecule type" value="Genomic_DNA"/>
</dbReference>
<organism evidence="16 17">
    <name type="scientific">Candidatus Amphirhobacter heronislandensis</name>
    <dbReference type="NCBI Taxonomy" id="1732024"/>
    <lineage>
        <taxon>Bacteria</taxon>
        <taxon>Pseudomonadati</taxon>
        <taxon>Pseudomonadota</taxon>
        <taxon>Gammaproteobacteria</taxon>
        <taxon>Candidatus Tethybacterales</taxon>
        <taxon>Candidatus Tethybacteraceae</taxon>
        <taxon>Candidatus Amphirhobacter</taxon>
    </lineage>
</organism>
<keyword evidence="5 12" id="KW-0963">Cytoplasm</keyword>
<dbReference type="GO" id="GO:0008840">
    <property type="term" value="F:4-hydroxy-tetrahydrodipicolinate synthase activity"/>
    <property type="evidence" value="ECO:0007669"/>
    <property type="project" value="UniProtKB-UniRule"/>
</dbReference>
<keyword evidence="8 12" id="KW-0457">Lysine biosynthesis</keyword>
<evidence type="ECO:0000256" key="12">
    <source>
        <dbReference type="HAMAP-Rule" id="MF_00418"/>
    </source>
</evidence>
<keyword evidence="6 12" id="KW-0028">Amino-acid biosynthesis</keyword>
<sequence>MAKQSPFGGSIVALVTPMGDDGAIDWDCLERLVEWHVEAKTAGIVAAGTTGESPTLSFAEHRELIAKTVKLAAGRVPVIAGTGANSTTEAIDLTRSACDDGADACLSVVPYYNKPSQEGLLRHFTAIADAASKPVILYNVPGRTITDLADNTLLLLSEHERIAGVKDATGDVNRLRIQQKLISRADFRYLSGDDGTACDYMLAGGHGVISVSANVAPATCARLAAAAAANEEEQAFEASDRLLAFNRLQACEANPIPVKWALHHLGKAGPGIRLPLTPLGEKHRKGVAMAVEGLE</sequence>
<reference evidence="16" key="1">
    <citation type="submission" date="2020-10" db="EMBL/GenBank/DDBJ databases">
        <title>An improved Amphimedon queenslandica hologenome assembly reveals how three proteobacterial symbionts can extend the metabolic phenotypic of their marine sponge host.</title>
        <authorList>
            <person name="Degnan B."/>
            <person name="Degnan S."/>
            <person name="Xiang X."/>
        </authorList>
    </citation>
    <scope>NUCLEOTIDE SEQUENCE</scope>
    <source>
        <strain evidence="16">AqS2</strain>
    </source>
</reference>
<comment type="subunit">
    <text evidence="12">Homotetramer; dimer of dimers.</text>
</comment>
<feature type="binding site" evidence="12 15">
    <location>
        <position position="50"/>
    </location>
    <ligand>
        <name>pyruvate</name>
        <dbReference type="ChEBI" id="CHEBI:15361"/>
    </ligand>
</feature>
<comment type="caution">
    <text evidence="12">Was originally thought to be a dihydrodipicolinate synthase (DHDPS), catalyzing the condensation of (S)-aspartate-beta-semialdehyde [(S)-ASA] and pyruvate to dihydrodipicolinate (DHDP). However, it was shown in E.coli that the product of the enzymatic reaction is not dihydrodipicolinate but in fact (4S)-4-hydroxy-2,3,4,5-tetrahydro-(2S)-dipicolinic acid (HTPA), and that the consecutive dehydration reaction leading to DHDP is not spontaneous but catalyzed by DapB.</text>
</comment>
<dbReference type="Proteomes" id="UP000604381">
    <property type="component" value="Unassembled WGS sequence"/>
</dbReference>
<keyword evidence="10 12" id="KW-0704">Schiff base</keyword>
<dbReference type="AlphaFoldDB" id="A0A930UEU8"/>